<evidence type="ECO:0000313" key="9">
    <source>
        <dbReference type="Proteomes" id="UP000612712"/>
    </source>
</evidence>
<evidence type="ECO:0000256" key="2">
    <source>
        <dbReference type="ARBA" id="ARBA00009463"/>
    </source>
</evidence>
<feature type="region of interest" description="Disordered" evidence="5">
    <location>
        <begin position="1"/>
        <end position="37"/>
    </location>
</feature>
<proteinExistence type="inferred from homology"/>
<evidence type="ECO:0000256" key="3">
    <source>
        <dbReference type="ARBA" id="ARBA00023002"/>
    </source>
</evidence>
<dbReference type="InterPro" id="IPR036291">
    <property type="entry name" value="NAD(P)-bd_dom_sf"/>
</dbReference>
<dbReference type="InterPro" id="IPR008927">
    <property type="entry name" value="6-PGluconate_DH-like_C_sf"/>
</dbReference>
<dbReference type="PANTHER" id="PTHR48075:SF9">
    <property type="entry name" value="3-HYDROXYBUTYRYL-COA DEHYDROGENASE"/>
    <property type="match status" value="1"/>
</dbReference>
<reference evidence="8" key="1">
    <citation type="submission" date="2020-08" db="EMBL/GenBank/DDBJ databases">
        <title>Sequencing the genomes of 1000 actinobacteria strains.</title>
        <authorList>
            <person name="Klenk H.-P."/>
        </authorList>
    </citation>
    <scope>NUCLEOTIDE SEQUENCE</scope>
    <source>
        <strain evidence="8">DSM 20582</strain>
    </source>
</reference>
<dbReference type="Proteomes" id="UP000612712">
    <property type="component" value="Unassembled WGS sequence"/>
</dbReference>
<dbReference type="InterPro" id="IPR006176">
    <property type="entry name" value="3-OHacyl-CoA_DH_NAD-bd"/>
</dbReference>
<comment type="similarity">
    <text evidence="2">Belongs to the 3-hydroxyacyl-CoA dehydrogenase family.</text>
</comment>
<comment type="caution">
    <text evidence="8">The sequence shown here is derived from an EMBL/GenBank/DDBJ whole genome shotgun (WGS) entry which is preliminary data.</text>
</comment>
<evidence type="ECO:0000259" key="6">
    <source>
        <dbReference type="Pfam" id="PF00725"/>
    </source>
</evidence>
<accession>A0A8H9Y7L2</accession>
<gene>
    <name evidence="8" type="ORF">FHU32_000109</name>
</gene>
<dbReference type="Pfam" id="PF00725">
    <property type="entry name" value="3HCDH"/>
    <property type="match status" value="1"/>
</dbReference>
<feature type="site" description="Important for catalytic activity" evidence="4">
    <location>
        <position position="177"/>
    </location>
</feature>
<dbReference type="EMBL" id="JACHWT010000001">
    <property type="protein sequence ID" value="MBB3114921.1"/>
    <property type="molecule type" value="Genomic_DNA"/>
</dbReference>
<dbReference type="InterPro" id="IPR022694">
    <property type="entry name" value="3-OHacyl-CoA_DH"/>
</dbReference>
<feature type="domain" description="3-hydroxyacyl-CoA dehydrogenase C-terminal" evidence="6">
    <location>
        <begin position="224"/>
        <end position="320"/>
    </location>
</feature>
<dbReference type="SUPFAM" id="SSF51735">
    <property type="entry name" value="NAD(P)-binding Rossmann-fold domains"/>
    <property type="match status" value="1"/>
</dbReference>
<dbReference type="PIRSF" id="PIRSF000105">
    <property type="entry name" value="HCDH"/>
    <property type="match status" value="1"/>
</dbReference>
<name>A0A8H9Y7L2_9CORY</name>
<evidence type="ECO:0000313" key="8">
    <source>
        <dbReference type="EMBL" id="MBB3114921.1"/>
    </source>
</evidence>
<comment type="pathway">
    <text evidence="1">Lipid metabolism; butanoate metabolism.</text>
</comment>
<dbReference type="EC" id="1.1.1.157" evidence="8"/>
<protein>
    <submittedName>
        <fullName evidence="8">3-hydroxybutyryl-CoA dehydrogenase</fullName>
        <ecNumber evidence="8">1.1.1.157</ecNumber>
    </submittedName>
</protein>
<dbReference type="Gene3D" id="1.10.1040.10">
    <property type="entry name" value="N-(1-d-carboxylethyl)-l-norvaline Dehydrogenase, domain 2"/>
    <property type="match status" value="1"/>
</dbReference>
<keyword evidence="3 8" id="KW-0560">Oxidoreductase</keyword>
<dbReference type="Gene3D" id="3.40.50.720">
    <property type="entry name" value="NAD(P)-binding Rossmann-like Domain"/>
    <property type="match status" value="1"/>
</dbReference>
<dbReference type="FunFam" id="3.40.50.720:FF:000009">
    <property type="entry name" value="Fatty oxidation complex, alpha subunit"/>
    <property type="match status" value="1"/>
</dbReference>
<dbReference type="InterPro" id="IPR013328">
    <property type="entry name" value="6PGD_dom2"/>
</dbReference>
<feature type="domain" description="3-hydroxyacyl-CoA dehydrogenase NAD binding" evidence="7">
    <location>
        <begin position="42"/>
        <end position="221"/>
    </location>
</feature>
<evidence type="ECO:0000256" key="4">
    <source>
        <dbReference type="PIRSR" id="PIRSR000105-1"/>
    </source>
</evidence>
<organism evidence="8 9">
    <name type="scientific">Corynebacterium bovis DSM 20582 = CIP 54.80</name>
    <dbReference type="NCBI Taxonomy" id="927655"/>
    <lineage>
        <taxon>Bacteria</taxon>
        <taxon>Bacillati</taxon>
        <taxon>Actinomycetota</taxon>
        <taxon>Actinomycetes</taxon>
        <taxon>Mycobacteriales</taxon>
        <taxon>Corynebacteriaceae</taxon>
        <taxon>Corynebacterium</taxon>
    </lineage>
</organism>
<evidence type="ECO:0000256" key="1">
    <source>
        <dbReference type="ARBA" id="ARBA00005086"/>
    </source>
</evidence>
<dbReference type="GO" id="GO:0008691">
    <property type="term" value="F:3-hydroxybutyryl-CoA dehydrogenase activity"/>
    <property type="evidence" value="ECO:0007669"/>
    <property type="project" value="UniProtKB-EC"/>
</dbReference>
<dbReference type="AlphaFoldDB" id="A0A8H9Y7L2"/>
<evidence type="ECO:0000256" key="5">
    <source>
        <dbReference type="SAM" id="MobiDB-lite"/>
    </source>
</evidence>
<feature type="compositionally biased region" description="Basic residues" evidence="5">
    <location>
        <begin position="1"/>
        <end position="22"/>
    </location>
</feature>
<dbReference type="GO" id="GO:0006635">
    <property type="term" value="P:fatty acid beta-oxidation"/>
    <property type="evidence" value="ECO:0007669"/>
    <property type="project" value="TreeGrafter"/>
</dbReference>
<dbReference type="InterPro" id="IPR006108">
    <property type="entry name" value="3HC_DH_C"/>
</dbReference>
<evidence type="ECO:0000259" key="7">
    <source>
        <dbReference type="Pfam" id="PF02737"/>
    </source>
</evidence>
<dbReference type="SUPFAM" id="SSF48179">
    <property type="entry name" value="6-phosphogluconate dehydrogenase C-terminal domain-like"/>
    <property type="match status" value="1"/>
</dbReference>
<dbReference type="GO" id="GO:0070403">
    <property type="term" value="F:NAD+ binding"/>
    <property type="evidence" value="ECO:0007669"/>
    <property type="project" value="InterPro"/>
</dbReference>
<dbReference type="NCBIfam" id="NF005875">
    <property type="entry name" value="PRK07819.1"/>
    <property type="match status" value="1"/>
</dbReference>
<dbReference type="PANTHER" id="PTHR48075">
    <property type="entry name" value="3-HYDROXYACYL-COA DEHYDROGENASE FAMILY PROTEIN"/>
    <property type="match status" value="1"/>
</dbReference>
<dbReference type="Pfam" id="PF02737">
    <property type="entry name" value="3HCDH_N"/>
    <property type="match status" value="1"/>
</dbReference>
<sequence>MSQWRGPHRRATAPALRAHRRRPTDDGGNVNDDKETDMVQRVGVVGAGQMGSGIAEVAAKAGSDVLVWEGKQEALDAGRARIEKSLAKAVDRGKLSAEDRDAALGRLTFTTELADFADREIVMEAIIENKEVKESVFRQLDEIVTDPGAALCTNTSSLPIQAIASATANPGRVIGLHFFNPVPVLPLVEVIPSLTTDEAVIERVTSYATGTLGKTAIRAKDRSGFIVNFLLVPYLLSAVRMVEAGVATKEDIDTGMKLGANHPMGPLTLADMVGLDTCAFIADVMLEEFGDPAYACPPLLRRMVQAGHTGRKSGKGFYDYS</sequence>